<keyword evidence="3 5" id="KW-0687">Ribonucleoprotein</keyword>
<proteinExistence type="inferred from homology"/>
<accession>A0A2H6LLK0</accession>
<dbReference type="InterPro" id="IPR001911">
    <property type="entry name" value="Ribosomal_bS21"/>
</dbReference>
<evidence type="ECO:0000256" key="5">
    <source>
        <dbReference type="HAMAP-Rule" id="MF_00358"/>
    </source>
</evidence>
<dbReference type="PROSITE" id="PS01181">
    <property type="entry name" value="RIBOSOMAL_S21"/>
    <property type="match status" value="1"/>
</dbReference>
<comment type="similarity">
    <text evidence="1 5 6">Belongs to the bacterial ribosomal protein bS21 family.</text>
</comment>
<dbReference type="RefSeq" id="WP_015114573.1">
    <property type="nucleotide sequence ID" value="NZ_DF978434.1"/>
</dbReference>
<reference evidence="9" key="1">
    <citation type="journal article" date="2018" name="Genome Announc.">
        <title>Draft Genome Sequence of the Nitrogen-Fixing and Hormogonia-Inducing Cyanobacterium Nostoc cycadae Strain WK-1, Isolated from the Coralloid Roots of Cycas revoluta.</title>
        <authorList>
            <person name="Kanesaki Y."/>
            <person name="Hirose M."/>
            <person name="Hirose Y."/>
            <person name="Fujisawa T."/>
            <person name="Nakamura Y."/>
            <person name="Watanabe S."/>
            <person name="Matsunaga S."/>
            <person name="Uchida H."/>
            <person name="Murakami A."/>
        </authorList>
    </citation>
    <scope>NUCLEOTIDE SEQUENCE [LARGE SCALE GENOMIC DNA]</scope>
    <source>
        <strain evidence="9">WK-1</strain>
    </source>
</reference>
<dbReference type="NCBIfam" id="TIGR00030">
    <property type="entry name" value="S21p"/>
    <property type="match status" value="1"/>
</dbReference>
<sequence>MAEVRLGENETIDSALRRFKKKIQRAGILSEVKRRERYEKPSLRRKRKAEAARKGVR</sequence>
<evidence type="ECO:0000256" key="7">
    <source>
        <dbReference type="SAM" id="MobiDB-lite"/>
    </source>
</evidence>
<dbReference type="GO" id="GO:0003735">
    <property type="term" value="F:structural constituent of ribosome"/>
    <property type="evidence" value="ECO:0007669"/>
    <property type="project" value="InterPro"/>
</dbReference>
<dbReference type="Pfam" id="PF01165">
    <property type="entry name" value="Ribosomal_S21"/>
    <property type="match status" value="1"/>
</dbReference>
<dbReference type="AlphaFoldDB" id="A0A2H6LLK0"/>
<dbReference type="GO" id="GO:0005840">
    <property type="term" value="C:ribosome"/>
    <property type="evidence" value="ECO:0007669"/>
    <property type="project" value="UniProtKB-KW"/>
</dbReference>
<dbReference type="PANTHER" id="PTHR21109:SF22">
    <property type="entry name" value="SMALL RIBOSOMAL SUBUNIT PROTEIN BS21"/>
    <property type="match status" value="1"/>
</dbReference>
<dbReference type="GO" id="GO:0006412">
    <property type="term" value="P:translation"/>
    <property type="evidence" value="ECO:0007669"/>
    <property type="project" value="UniProtKB-UniRule"/>
</dbReference>
<dbReference type="HAMAP" id="MF_00358">
    <property type="entry name" value="Ribosomal_bS21"/>
    <property type="match status" value="1"/>
</dbReference>
<gene>
    <name evidence="5" type="primary">rpsU</name>
    <name evidence="5" type="synonym">rps21</name>
    <name evidence="8" type="ORF">NCWK1_3863</name>
</gene>
<dbReference type="PANTHER" id="PTHR21109">
    <property type="entry name" value="MITOCHONDRIAL 28S RIBOSOMAL PROTEIN S21"/>
    <property type="match status" value="1"/>
</dbReference>
<dbReference type="EMBL" id="BDGE01000069">
    <property type="protein sequence ID" value="GBE94095.1"/>
    <property type="molecule type" value="Genomic_DNA"/>
</dbReference>
<evidence type="ECO:0000256" key="2">
    <source>
        <dbReference type="ARBA" id="ARBA00022980"/>
    </source>
</evidence>
<evidence type="ECO:0000256" key="1">
    <source>
        <dbReference type="ARBA" id="ARBA00006640"/>
    </source>
</evidence>
<keyword evidence="2 5" id="KW-0689">Ribosomal protein</keyword>
<evidence type="ECO:0000256" key="4">
    <source>
        <dbReference type="ARBA" id="ARBA00035135"/>
    </source>
</evidence>
<dbReference type="PRINTS" id="PR00976">
    <property type="entry name" value="RIBOSOMALS21"/>
</dbReference>
<evidence type="ECO:0000256" key="6">
    <source>
        <dbReference type="RuleBase" id="RU000667"/>
    </source>
</evidence>
<keyword evidence="9" id="KW-1185">Reference proteome</keyword>
<dbReference type="Gene3D" id="1.20.5.1150">
    <property type="entry name" value="Ribosomal protein S8"/>
    <property type="match status" value="1"/>
</dbReference>
<evidence type="ECO:0000256" key="3">
    <source>
        <dbReference type="ARBA" id="ARBA00023274"/>
    </source>
</evidence>
<dbReference type="InterPro" id="IPR018278">
    <property type="entry name" value="Ribosomal_bS21_CS"/>
</dbReference>
<evidence type="ECO:0000313" key="8">
    <source>
        <dbReference type="EMBL" id="GBE94095.1"/>
    </source>
</evidence>
<dbReference type="GO" id="GO:1990904">
    <property type="term" value="C:ribonucleoprotein complex"/>
    <property type="evidence" value="ECO:0007669"/>
    <property type="project" value="UniProtKB-KW"/>
</dbReference>
<feature type="region of interest" description="Disordered" evidence="7">
    <location>
        <begin position="38"/>
        <end position="57"/>
    </location>
</feature>
<organism evidence="8 9">
    <name type="scientific">Nostoc cycadae WK-1</name>
    <dbReference type="NCBI Taxonomy" id="1861711"/>
    <lineage>
        <taxon>Bacteria</taxon>
        <taxon>Bacillati</taxon>
        <taxon>Cyanobacteriota</taxon>
        <taxon>Cyanophyceae</taxon>
        <taxon>Nostocales</taxon>
        <taxon>Nostocaceae</taxon>
        <taxon>Nostoc</taxon>
    </lineage>
</organism>
<dbReference type="InterPro" id="IPR038380">
    <property type="entry name" value="Ribosomal_bS21_sf"/>
</dbReference>
<name>A0A2H6LLK0_9NOSO</name>
<dbReference type="Proteomes" id="UP000236527">
    <property type="component" value="Unassembled WGS sequence"/>
</dbReference>
<comment type="caution">
    <text evidence="8">The sequence shown here is derived from an EMBL/GenBank/DDBJ whole genome shotgun (WGS) entry which is preliminary data.</text>
</comment>
<protein>
    <recommendedName>
        <fullName evidence="4 5">Small ribosomal subunit protein bS21</fullName>
    </recommendedName>
</protein>
<evidence type="ECO:0000313" key="9">
    <source>
        <dbReference type="Proteomes" id="UP000236527"/>
    </source>
</evidence>